<proteinExistence type="predicted"/>
<dbReference type="GO" id="GO:0004222">
    <property type="term" value="F:metalloendopeptidase activity"/>
    <property type="evidence" value="ECO:0007669"/>
    <property type="project" value="InterPro"/>
</dbReference>
<dbReference type="PANTHER" id="PTHR22726:SF1">
    <property type="entry name" value="METALLOENDOPEPTIDASE OMA1, MITOCHONDRIAL"/>
    <property type="match status" value="1"/>
</dbReference>
<keyword evidence="4" id="KW-0378">Hydrolase</keyword>
<reference evidence="9 10" key="1">
    <citation type="submission" date="2019-11" db="EMBL/GenBank/DDBJ databases">
        <title>Caenimonas koreensis gen. nov., sp. nov., isolated from activated sludge.</title>
        <authorList>
            <person name="Seung H.R."/>
        </authorList>
    </citation>
    <scope>NUCLEOTIDE SEQUENCE [LARGE SCALE GENOMIC DNA]</scope>
    <source>
        <strain evidence="9 10">EMB320</strain>
    </source>
</reference>
<evidence type="ECO:0000256" key="3">
    <source>
        <dbReference type="ARBA" id="ARBA00022723"/>
    </source>
</evidence>
<dbReference type="Proteomes" id="UP000487350">
    <property type="component" value="Unassembled WGS sequence"/>
</dbReference>
<dbReference type="Pfam" id="PF14559">
    <property type="entry name" value="TPR_19"/>
    <property type="match status" value="1"/>
</dbReference>
<protein>
    <submittedName>
        <fullName evidence="9">M48 family metalloprotease</fullName>
    </submittedName>
</protein>
<evidence type="ECO:0000313" key="9">
    <source>
        <dbReference type="EMBL" id="MRD48609.1"/>
    </source>
</evidence>
<dbReference type="Gene3D" id="1.25.40.10">
    <property type="entry name" value="Tetratricopeptide repeat domain"/>
    <property type="match status" value="1"/>
</dbReference>
<evidence type="ECO:0000256" key="4">
    <source>
        <dbReference type="ARBA" id="ARBA00022801"/>
    </source>
</evidence>
<keyword evidence="10" id="KW-1185">Reference proteome</keyword>
<dbReference type="GO" id="GO:0051603">
    <property type="term" value="P:proteolysis involved in protein catabolic process"/>
    <property type="evidence" value="ECO:0007669"/>
    <property type="project" value="TreeGrafter"/>
</dbReference>
<evidence type="ECO:0000313" key="10">
    <source>
        <dbReference type="Proteomes" id="UP000487350"/>
    </source>
</evidence>
<evidence type="ECO:0000256" key="2">
    <source>
        <dbReference type="ARBA" id="ARBA00022670"/>
    </source>
</evidence>
<feature type="domain" description="Peptidase M48" evidence="8">
    <location>
        <begin position="94"/>
        <end position="260"/>
    </location>
</feature>
<evidence type="ECO:0000259" key="8">
    <source>
        <dbReference type="Pfam" id="PF01435"/>
    </source>
</evidence>
<keyword evidence="5" id="KW-0862">Zinc</keyword>
<evidence type="ECO:0000256" key="6">
    <source>
        <dbReference type="ARBA" id="ARBA00023049"/>
    </source>
</evidence>
<dbReference type="Pfam" id="PF01435">
    <property type="entry name" value="Peptidase_M48"/>
    <property type="match status" value="1"/>
</dbReference>
<keyword evidence="2 9" id="KW-0645">Protease</keyword>
<keyword evidence="6 9" id="KW-0482">Metalloprotease</keyword>
<feature type="signal peptide" evidence="7">
    <location>
        <begin position="1"/>
        <end position="22"/>
    </location>
</feature>
<evidence type="ECO:0000256" key="1">
    <source>
        <dbReference type="ARBA" id="ARBA00001947"/>
    </source>
</evidence>
<accession>A0A844BAJ6</accession>
<dbReference type="SUPFAM" id="SSF48452">
    <property type="entry name" value="TPR-like"/>
    <property type="match status" value="1"/>
</dbReference>
<dbReference type="OrthoDB" id="9810445at2"/>
<dbReference type="InterPro" id="IPR011990">
    <property type="entry name" value="TPR-like_helical_dom_sf"/>
</dbReference>
<dbReference type="GO" id="GO:0016020">
    <property type="term" value="C:membrane"/>
    <property type="evidence" value="ECO:0007669"/>
    <property type="project" value="TreeGrafter"/>
</dbReference>
<evidence type="ECO:0000256" key="5">
    <source>
        <dbReference type="ARBA" id="ARBA00022833"/>
    </source>
</evidence>
<keyword evidence="3" id="KW-0479">Metal-binding</keyword>
<comment type="caution">
    <text evidence="9">The sequence shown here is derived from an EMBL/GenBank/DDBJ whole genome shotgun (WGS) entry which is preliminary data.</text>
</comment>
<keyword evidence="7" id="KW-0732">Signal</keyword>
<comment type="cofactor">
    <cofactor evidence="1">
        <name>Zn(2+)</name>
        <dbReference type="ChEBI" id="CHEBI:29105"/>
    </cofactor>
</comment>
<dbReference type="InterPro" id="IPR001915">
    <property type="entry name" value="Peptidase_M48"/>
</dbReference>
<dbReference type="PANTHER" id="PTHR22726">
    <property type="entry name" value="METALLOENDOPEPTIDASE OMA1"/>
    <property type="match status" value="1"/>
</dbReference>
<dbReference type="AlphaFoldDB" id="A0A844BAJ6"/>
<dbReference type="InterPro" id="IPR051156">
    <property type="entry name" value="Mito/Outer_Membr_Metalloprot"/>
</dbReference>
<sequence length="495" mass="53341">MGRLRPALLVLSVAGAVLPLVAAAQLPSLGDSGDMNTSAERKMGQKIARELFRDPDYIEDPVLDEYVLDIWKRLLAAARQRGELTPEMDERFAWEVLLGKDRTINAFALPGGWLGLHLGLISVTATRDELASVLAHELSHVTQRHISRLMAQEAKQAPLMLAAMILGAIAMSKSADAGNALLIGGQALATQNSLNFSRDMEREADRVGYGVLTQAGFEPQGFVGMFEKLQAASRLSDSGNFPYLRTHPMTTERIAEAQSRLQLGAPRPAPPPDLVHTMMMGRARVLSNPGVDVLRGYVSEPGSGSFNSLGRARQAGSLYSAALAHAKLRDFPQAHAALARLGPLVAGDAPAARQVSLLASEIAFQEGDLAQAVQVIDKAAKTRPELIYMAQAQIKSGRAADAAQLLQTQVAVSPRDAQAWLLLSSAYSAQGLTLRAIRADAEARVAQLDYQAAMDRFRAAQDLVRKGNADHIEASIIDSRARAVDSLLREQALER</sequence>
<gene>
    <name evidence="9" type="ORF">GHT07_15075</name>
</gene>
<name>A0A844BAJ6_9BURK</name>
<dbReference type="Gene3D" id="3.30.2010.10">
    <property type="entry name" value="Metalloproteases ('zincins'), catalytic domain"/>
    <property type="match status" value="1"/>
</dbReference>
<organism evidence="9 10">
    <name type="scientific">Caenimonas koreensis DSM 17982</name>
    <dbReference type="NCBI Taxonomy" id="1121255"/>
    <lineage>
        <taxon>Bacteria</taxon>
        <taxon>Pseudomonadati</taxon>
        <taxon>Pseudomonadota</taxon>
        <taxon>Betaproteobacteria</taxon>
        <taxon>Burkholderiales</taxon>
        <taxon>Comamonadaceae</taxon>
        <taxon>Caenimonas</taxon>
    </lineage>
</organism>
<evidence type="ECO:0000256" key="7">
    <source>
        <dbReference type="SAM" id="SignalP"/>
    </source>
</evidence>
<feature type="chain" id="PRO_5032370070" evidence="7">
    <location>
        <begin position="23"/>
        <end position="495"/>
    </location>
</feature>
<dbReference type="GO" id="GO:0046872">
    <property type="term" value="F:metal ion binding"/>
    <property type="evidence" value="ECO:0007669"/>
    <property type="project" value="UniProtKB-KW"/>
</dbReference>
<dbReference type="EMBL" id="WJBU01000014">
    <property type="protein sequence ID" value="MRD48609.1"/>
    <property type="molecule type" value="Genomic_DNA"/>
</dbReference>